<dbReference type="GeneTree" id="ENSGT01030000234633"/>
<evidence type="ECO:0000256" key="3">
    <source>
        <dbReference type="ARBA" id="ARBA00022530"/>
    </source>
</evidence>
<dbReference type="Pfam" id="PF00386">
    <property type="entry name" value="C1q"/>
    <property type="match status" value="1"/>
</dbReference>
<keyword evidence="4" id="KW-0732">Signal</keyword>
<feature type="coiled-coil region" evidence="7">
    <location>
        <begin position="366"/>
        <end position="459"/>
    </location>
</feature>
<keyword evidence="5 7" id="KW-0175">Coiled coil</keyword>
<dbReference type="Pfam" id="PF07546">
    <property type="entry name" value="EMI"/>
    <property type="match status" value="1"/>
</dbReference>
<dbReference type="OrthoDB" id="8785214at2759"/>
<dbReference type="PRINTS" id="PR00007">
    <property type="entry name" value="COMPLEMNTC1Q"/>
</dbReference>
<dbReference type="Gene3D" id="2.60.120.40">
    <property type="match status" value="1"/>
</dbReference>
<comment type="subcellular location">
    <subcellularLocation>
        <location evidence="1">Secreted</location>
        <location evidence="1">Extracellular space</location>
        <location evidence="1">Extracellular matrix</location>
    </subcellularLocation>
</comment>
<organism evidence="11 12">
    <name type="scientific">Paramormyrops kingsleyae</name>
    <dbReference type="NCBI Taxonomy" id="1676925"/>
    <lineage>
        <taxon>Eukaryota</taxon>
        <taxon>Metazoa</taxon>
        <taxon>Chordata</taxon>
        <taxon>Craniata</taxon>
        <taxon>Vertebrata</taxon>
        <taxon>Euteleostomi</taxon>
        <taxon>Actinopterygii</taxon>
        <taxon>Neopterygii</taxon>
        <taxon>Teleostei</taxon>
        <taxon>Osteoglossocephala</taxon>
        <taxon>Osteoglossomorpha</taxon>
        <taxon>Osteoglossiformes</taxon>
        <taxon>Mormyridae</taxon>
        <taxon>Paramormyrops</taxon>
    </lineage>
</organism>
<evidence type="ECO:0000256" key="4">
    <source>
        <dbReference type="ARBA" id="ARBA00022729"/>
    </source>
</evidence>
<proteinExistence type="predicted"/>
<keyword evidence="12" id="KW-1185">Reference proteome</keyword>
<dbReference type="PANTHER" id="PTHR15427:SF5">
    <property type="entry name" value="EMILIN-2"/>
    <property type="match status" value="1"/>
</dbReference>
<evidence type="ECO:0000256" key="6">
    <source>
        <dbReference type="ARBA" id="ARBA00023157"/>
    </source>
</evidence>
<dbReference type="SUPFAM" id="SSF49842">
    <property type="entry name" value="TNF-like"/>
    <property type="match status" value="1"/>
</dbReference>
<evidence type="ECO:0000313" key="12">
    <source>
        <dbReference type="Proteomes" id="UP000261540"/>
    </source>
</evidence>
<dbReference type="PANTHER" id="PTHR15427">
    <property type="entry name" value="EMILIN ELASTIN MICROFIBRIL INTERFACE-LOCATED PROTEIN ELASTIN MICROFIBRIL INTERFACER"/>
    <property type="match status" value="1"/>
</dbReference>
<dbReference type="STRING" id="1676925.ENSPKIP00000028506"/>
<feature type="region of interest" description="Disordered" evidence="8">
    <location>
        <begin position="136"/>
        <end position="170"/>
    </location>
</feature>
<dbReference type="PROSITE" id="PS50871">
    <property type="entry name" value="C1Q"/>
    <property type="match status" value="1"/>
</dbReference>
<dbReference type="SMART" id="SM00110">
    <property type="entry name" value="C1Q"/>
    <property type="match status" value="1"/>
</dbReference>
<dbReference type="Ensembl" id="ENSPKIT00000009286.1">
    <property type="protein sequence ID" value="ENSPKIP00000028506.1"/>
    <property type="gene ID" value="ENSPKIG00000010132.1"/>
</dbReference>
<feature type="region of interest" description="Disordered" evidence="8">
    <location>
        <begin position="793"/>
        <end position="861"/>
    </location>
</feature>
<evidence type="ECO:0000259" key="9">
    <source>
        <dbReference type="PROSITE" id="PS50871"/>
    </source>
</evidence>
<evidence type="ECO:0000256" key="8">
    <source>
        <dbReference type="SAM" id="MobiDB-lite"/>
    </source>
</evidence>
<dbReference type="InterPro" id="IPR001073">
    <property type="entry name" value="C1q_dom"/>
</dbReference>
<evidence type="ECO:0000256" key="7">
    <source>
        <dbReference type="SAM" id="Coils"/>
    </source>
</evidence>
<dbReference type="Proteomes" id="UP000261540">
    <property type="component" value="Unplaced"/>
</dbReference>
<feature type="domain" description="C1q" evidence="9">
    <location>
        <begin position="909"/>
        <end position="1053"/>
    </location>
</feature>
<evidence type="ECO:0000259" key="10">
    <source>
        <dbReference type="PROSITE" id="PS51041"/>
    </source>
</evidence>
<dbReference type="InterPro" id="IPR050392">
    <property type="entry name" value="Collagen/C1q_domain"/>
</dbReference>
<accession>A0A3B3SEU4</accession>
<evidence type="ECO:0000256" key="5">
    <source>
        <dbReference type="ARBA" id="ARBA00023054"/>
    </source>
</evidence>
<evidence type="ECO:0000256" key="1">
    <source>
        <dbReference type="ARBA" id="ARBA00004498"/>
    </source>
</evidence>
<name>A0A3B3SEU4_9TELE</name>
<protein>
    <submittedName>
        <fullName evidence="11">Elastin microfibril interfacer 2</fullName>
    </submittedName>
</protein>
<feature type="coiled-coil region" evidence="7">
    <location>
        <begin position="250"/>
        <end position="284"/>
    </location>
</feature>
<dbReference type="AlphaFoldDB" id="A0A3B3SEU4"/>
<dbReference type="InterPro" id="IPR011489">
    <property type="entry name" value="EMI_domain"/>
</dbReference>
<dbReference type="InterPro" id="IPR008983">
    <property type="entry name" value="Tumour_necrosis_fac-like_dom"/>
</dbReference>
<reference evidence="11" key="2">
    <citation type="submission" date="2025-09" db="UniProtKB">
        <authorList>
            <consortium name="Ensembl"/>
        </authorList>
    </citation>
    <scope>IDENTIFICATION</scope>
</reference>
<reference evidence="11" key="1">
    <citation type="submission" date="2025-08" db="UniProtKB">
        <authorList>
            <consortium name="Ensembl"/>
        </authorList>
    </citation>
    <scope>IDENTIFICATION</scope>
</reference>
<dbReference type="PROSITE" id="PS51041">
    <property type="entry name" value="EMI"/>
    <property type="match status" value="1"/>
</dbReference>
<feature type="domain" description="EMI" evidence="10">
    <location>
        <begin position="48"/>
        <end position="125"/>
    </location>
</feature>
<keyword evidence="3" id="KW-0272">Extracellular matrix</keyword>
<evidence type="ECO:0000256" key="2">
    <source>
        <dbReference type="ARBA" id="ARBA00022525"/>
    </source>
</evidence>
<keyword evidence="2" id="KW-0964">Secreted</keyword>
<keyword evidence="6" id="KW-1015">Disulfide bond</keyword>
<evidence type="ECO:0000313" key="11">
    <source>
        <dbReference type="Ensembl" id="ENSPKIP00000028506.1"/>
    </source>
</evidence>
<sequence>MKCVAADLRFKYAILSLSLTFSFIHGTPSRYSLFQGAPYSGSGHKHGNKNYCAYVVHKNVTCAVLGDMETFVEREVAPCPAYQPHCPPQVRYHMQYRSMYKIGYKMVTELEWRCCPGYQGPDCKELKDGAPRQVLWEPQPTPHSPGPVDHKPRPELQGTAIPNQQQYNGERGDTVNYLEDEVQRLSQTVLDMQAAMTGMSENLRVSFQEDASKMLMALRSELRMPNAALAGTTETIQLPDHMAGVEAEGIEEVRAKLTDVTDALRNKNNALDELRGTVETHDSQIRVLMEANRGSMDHAAIPTPAPSAPTEDSLQTYIDQKIKDLKEELMEGIEIKMADLKGSCEYKMMSVQEQCEEREANYVSLTELVESTEADLRKEIEDLRLELSEFRTNGQAAATEWPTGMKDLQKKMEHIAEAHHALNARLHGEIDLLSMPQIENALSARLEDLEARINISERNSEMHCFSIEKKLTQIIQECTAELRDLTIKDLRSMGDQLMTMQMGMNDSFVVGNCSERFENLENEVSSNKQLIQHLENNLNVMSNSCSIECKSDVYNKITQDLNIFRLEMMQSEVSSNSEKMRDLEDLVQALLAISSPNSRNISTLLDMVDSLKTDVGTLRDVVSGLGDSLNDYSNDLQHINSTCGKMQAQEAQEQVDRGLSQAAINETQLEELRYRLKLLASQVGVELSQCKDTAEGIRKDVIGVDNRVSGMEAVCGKLDGVSNSLQRIKDGLNKHVTALWTCIHQFNSTLRFHSRDIIGLKGSLQNFQEQLSTIAKEMQDLGTRALIGSVEVDAETSSPAPDIKTSRSHDPATPLGRLAPLTPPPDSSTLPAAPQQPVLETGEAGPPGTMHRATGKLPQSVGSMTPIMGFAGAPGYPPLVSASKPLSPAVHLPPQTATPGAAATPGTSVGAGPFSFSAGLTLVTPLNSTGVIRFNKVLVNDGGHYDPLTGIFTVPVDGRYLLTAVLTAVQGERVEAVVSVSSRSVQRLNTSGYGPDGGQGCFCGGSAPFSLILTLKRGDRVGLTLTTGRLAPSDSSVVLSTFSAIFLYPPPVSR</sequence>